<dbReference type="SMART" id="SM00442">
    <property type="entry name" value="FGF"/>
    <property type="match status" value="1"/>
</dbReference>
<dbReference type="Gene3D" id="2.80.10.50">
    <property type="match status" value="1"/>
</dbReference>
<sequence>MELSTLWCDPDLDPGVLEITAVEVGVVAIRGVESDFFLAMNKKGRVYSTKDFGDDCRFWERIEENGYNTYASHTWRHAEGTARGGPERARSAGRAQRPRARGAGRPRGPLQGRQMFLALSGKGVPRKGTKSRPQHPSAHFLPILVS</sequence>
<dbReference type="Pfam" id="PF00167">
    <property type="entry name" value="FGF"/>
    <property type="match status" value="1"/>
</dbReference>
<evidence type="ECO:0000256" key="2">
    <source>
        <dbReference type="RuleBase" id="RU049442"/>
    </source>
</evidence>
<dbReference type="PRINTS" id="PR00262">
    <property type="entry name" value="IL1HBGF"/>
</dbReference>
<dbReference type="PRINTS" id="PR00263">
    <property type="entry name" value="HBGFFGF"/>
</dbReference>
<dbReference type="AlphaFoldDB" id="A0AAJ7XEK0"/>
<dbReference type="Proteomes" id="UP001318040">
    <property type="component" value="Chromosome 57"/>
</dbReference>
<dbReference type="InterPro" id="IPR008996">
    <property type="entry name" value="IL1/FGF"/>
</dbReference>
<dbReference type="RefSeq" id="XP_032831844.1">
    <property type="nucleotide sequence ID" value="XM_032975953.1"/>
</dbReference>
<reference evidence="5" key="1">
    <citation type="submission" date="2025-08" db="UniProtKB">
        <authorList>
            <consortium name="RefSeq"/>
        </authorList>
    </citation>
    <scope>IDENTIFICATION</scope>
    <source>
        <tissue evidence="5">Sperm</tissue>
    </source>
</reference>
<gene>
    <name evidence="5" type="primary">LOC116955018</name>
</gene>
<feature type="region of interest" description="Disordered" evidence="3">
    <location>
        <begin position="73"/>
        <end position="112"/>
    </location>
</feature>
<dbReference type="GO" id="GO:0008083">
    <property type="term" value="F:growth factor activity"/>
    <property type="evidence" value="ECO:0007669"/>
    <property type="project" value="InterPro"/>
</dbReference>
<name>A0AAJ7XEK0_PETMA</name>
<dbReference type="KEGG" id="pmrn:116955018"/>
<accession>A0AAJ7XEK0</accession>
<evidence type="ECO:0000256" key="1">
    <source>
        <dbReference type="ARBA" id="ARBA00007936"/>
    </source>
</evidence>
<protein>
    <recommendedName>
        <fullName evidence="2">Fibroblast growth factor</fullName>
        <shortName evidence="2">FGF</shortName>
    </recommendedName>
</protein>
<feature type="compositionally biased region" description="Basic and acidic residues" evidence="3">
    <location>
        <begin position="76"/>
        <end position="90"/>
    </location>
</feature>
<dbReference type="PANTHER" id="PTHR11486">
    <property type="entry name" value="FIBROBLAST GROWTH FACTOR"/>
    <property type="match status" value="1"/>
</dbReference>
<comment type="similarity">
    <text evidence="1 2">Belongs to the heparin-binding growth factors family.</text>
</comment>
<evidence type="ECO:0000256" key="3">
    <source>
        <dbReference type="SAM" id="MobiDB-lite"/>
    </source>
</evidence>
<evidence type="ECO:0000313" key="4">
    <source>
        <dbReference type="Proteomes" id="UP001318040"/>
    </source>
</evidence>
<keyword evidence="4" id="KW-1185">Reference proteome</keyword>
<dbReference type="InterPro" id="IPR002209">
    <property type="entry name" value="Fibroblast_GF_fam"/>
</dbReference>
<organism evidence="4 5">
    <name type="scientific">Petromyzon marinus</name>
    <name type="common">Sea lamprey</name>
    <dbReference type="NCBI Taxonomy" id="7757"/>
    <lineage>
        <taxon>Eukaryota</taxon>
        <taxon>Metazoa</taxon>
        <taxon>Chordata</taxon>
        <taxon>Craniata</taxon>
        <taxon>Vertebrata</taxon>
        <taxon>Cyclostomata</taxon>
        <taxon>Hyperoartia</taxon>
        <taxon>Petromyzontiformes</taxon>
        <taxon>Petromyzontidae</taxon>
        <taxon>Petromyzon</taxon>
    </lineage>
</organism>
<dbReference type="SUPFAM" id="SSF50353">
    <property type="entry name" value="Cytokine"/>
    <property type="match status" value="1"/>
</dbReference>
<evidence type="ECO:0000313" key="5">
    <source>
        <dbReference type="RefSeq" id="XP_032831844.1"/>
    </source>
</evidence>
<proteinExistence type="inferred from homology"/>